<organism evidence="2 3">
    <name type="scientific">Symbiodinium natans</name>
    <dbReference type="NCBI Taxonomy" id="878477"/>
    <lineage>
        <taxon>Eukaryota</taxon>
        <taxon>Sar</taxon>
        <taxon>Alveolata</taxon>
        <taxon>Dinophyceae</taxon>
        <taxon>Suessiales</taxon>
        <taxon>Symbiodiniaceae</taxon>
        <taxon>Symbiodinium</taxon>
    </lineage>
</organism>
<proteinExistence type="predicted"/>
<sequence length="129" mass="13722">MRPVLGPSGECRCRQRQHSRSSHPIRRRAGTSNGGASARPGEGGALHELQACGPVDSVLGPSAPTCFVTNYTSSSTSTLPQYCRLPYELRVGLTISLTGPLAHVDTPNSTSLRIRGVTSSTTCTTKIRR</sequence>
<feature type="region of interest" description="Disordered" evidence="1">
    <location>
        <begin position="1"/>
        <end position="45"/>
    </location>
</feature>
<dbReference type="OrthoDB" id="462876at2759"/>
<protein>
    <submittedName>
        <fullName evidence="2">Uncharacterized protein</fullName>
    </submittedName>
</protein>
<dbReference type="AlphaFoldDB" id="A0A812L3B7"/>
<evidence type="ECO:0000313" key="3">
    <source>
        <dbReference type="Proteomes" id="UP000604046"/>
    </source>
</evidence>
<feature type="compositionally biased region" description="Basic residues" evidence="1">
    <location>
        <begin position="14"/>
        <end position="29"/>
    </location>
</feature>
<reference evidence="2" key="1">
    <citation type="submission" date="2021-02" db="EMBL/GenBank/DDBJ databases">
        <authorList>
            <person name="Dougan E. K."/>
            <person name="Rhodes N."/>
            <person name="Thang M."/>
            <person name="Chan C."/>
        </authorList>
    </citation>
    <scope>NUCLEOTIDE SEQUENCE</scope>
</reference>
<evidence type="ECO:0000256" key="1">
    <source>
        <dbReference type="SAM" id="MobiDB-lite"/>
    </source>
</evidence>
<keyword evidence="3" id="KW-1185">Reference proteome</keyword>
<comment type="caution">
    <text evidence="2">The sequence shown here is derived from an EMBL/GenBank/DDBJ whole genome shotgun (WGS) entry which is preliminary data.</text>
</comment>
<dbReference type="Proteomes" id="UP000604046">
    <property type="component" value="Unassembled WGS sequence"/>
</dbReference>
<gene>
    <name evidence="2" type="ORF">SNAT2548_LOCUS10783</name>
</gene>
<accession>A0A812L3B7</accession>
<evidence type="ECO:0000313" key="2">
    <source>
        <dbReference type="EMBL" id="CAE7240531.1"/>
    </source>
</evidence>
<dbReference type="EMBL" id="CAJNDS010000913">
    <property type="protein sequence ID" value="CAE7240531.1"/>
    <property type="molecule type" value="Genomic_DNA"/>
</dbReference>
<name>A0A812L3B7_9DINO</name>